<organism evidence="9 10">
    <name type="scientific">Nocardia aurantia</name>
    <dbReference type="NCBI Taxonomy" id="2585199"/>
    <lineage>
        <taxon>Bacteria</taxon>
        <taxon>Bacillati</taxon>
        <taxon>Actinomycetota</taxon>
        <taxon>Actinomycetes</taxon>
        <taxon>Mycobacteriales</taxon>
        <taxon>Nocardiaceae</taxon>
        <taxon>Nocardia</taxon>
    </lineage>
</organism>
<evidence type="ECO:0000256" key="6">
    <source>
        <dbReference type="PIRSR" id="PIRSR000241-1"/>
    </source>
</evidence>
<proteinExistence type="inferred from homology"/>
<feature type="binding site" evidence="7">
    <location>
        <position position="256"/>
    </location>
    <ligand>
        <name>urate</name>
        <dbReference type="ChEBI" id="CHEBI:17775"/>
    </ligand>
</feature>
<feature type="binding site" evidence="7">
    <location>
        <position position="65"/>
    </location>
    <ligand>
        <name>urate</name>
        <dbReference type="ChEBI" id="CHEBI:17775"/>
    </ligand>
</feature>
<comment type="catalytic activity">
    <reaction evidence="5 8">
        <text>urate + O2 + H2O = 5-hydroxyisourate + H2O2</text>
        <dbReference type="Rhea" id="RHEA:21368"/>
        <dbReference type="ChEBI" id="CHEBI:15377"/>
        <dbReference type="ChEBI" id="CHEBI:15379"/>
        <dbReference type="ChEBI" id="CHEBI:16240"/>
        <dbReference type="ChEBI" id="CHEBI:17775"/>
        <dbReference type="ChEBI" id="CHEBI:18072"/>
        <dbReference type="EC" id="1.7.3.3"/>
    </reaction>
</comment>
<feature type="binding site" evidence="7">
    <location>
        <position position="230"/>
    </location>
    <ligand>
        <name>urate</name>
        <dbReference type="ChEBI" id="CHEBI:17775"/>
    </ligand>
</feature>
<dbReference type="GO" id="GO:0004846">
    <property type="term" value="F:urate oxidase activity"/>
    <property type="evidence" value="ECO:0007669"/>
    <property type="project" value="UniProtKB-EC"/>
</dbReference>
<dbReference type="PANTHER" id="PTHR42874">
    <property type="entry name" value="URICASE"/>
    <property type="match status" value="1"/>
</dbReference>
<comment type="similarity">
    <text evidence="2 5 8">Belongs to the uricase family.</text>
</comment>
<comment type="function">
    <text evidence="5 8">Catalyzes the oxidation of uric acid to 5-hydroxyisourate, which is further processed to form (S)-allantoin.</text>
</comment>
<feature type="binding site" evidence="7">
    <location>
        <position position="66"/>
    </location>
    <ligand>
        <name>5-hydroxyisourate</name>
        <dbReference type="ChEBI" id="CHEBI:18072"/>
    </ligand>
</feature>
<keyword evidence="3 5" id="KW-0659">Purine metabolism</keyword>
<feature type="binding site" evidence="7">
    <location>
        <position position="256"/>
    </location>
    <ligand>
        <name>5-hydroxyisourate</name>
        <dbReference type="ChEBI" id="CHEBI:18072"/>
    </ligand>
</feature>
<feature type="binding site" evidence="7">
    <location>
        <position position="230"/>
    </location>
    <ligand>
        <name>5-hydroxyisourate</name>
        <dbReference type="ChEBI" id="CHEBI:18072"/>
    </ligand>
</feature>
<accession>A0A7K0DUK7</accession>
<evidence type="ECO:0000256" key="5">
    <source>
        <dbReference type="PIRNR" id="PIRNR000241"/>
    </source>
</evidence>
<dbReference type="GO" id="GO:0019628">
    <property type="term" value="P:urate catabolic process"/>
    <property type="evidence" value="ECO:0007669"/>
    <property type="project" value="UniProtKB-UniPathway"/>
</dbReference>
<comment type="caution">
    <text evidence="9">The sequence shown here is derived from an EMBL/GenBank/DDBJ whole genome shotgun (WGS) entry which is preliminary data.</text>
</comment>
<comment type="pathway">
    <text evidence="1 5">Purine metabolism; urate degradation; (S)-allantoin from urate: step 1/3.</text>
</comment>
<dbReference type="PIRSF" id="PIRSF000241">
    <property type="entry name" value="Urate_oxidase"/>
    <property type="match status" value="1"/>
</dbReference>
<dbReference type="EMBL" id="WEGI01000011">
    <property type="protein sequence ID" value="MQY29445.1"/>
    <property type="molecule type" value="Genomic_DNA"/>
</dbReference>
<feature type="binding site" evidence="7">
    <location>
        <position position="65"/>
    </location>
    <ligand>
        <name>O2</name>
        <dbReference type="ChEBI" id="CHEBI:15379"/>
    </ligand>
</feature>
<keyword evidence="4 5" id="KW-0560">Oxidoreductase</keyword>
<feature type="binding site" evidence="7">
    <location>
        <position position="65"/>
    </location>
    <ligand>
        <name>5-hydroxyisourate</name>
        <dbReference type="ChEBI" id="CHEBI:18072"/>
    </ligand>
</feature>
<evidence type="ECO:0000256" key="4">
    <source>
        <dbReference type="ARBA" id="ARBA00023002"/>
    </source>
</evidence>
<feature type="binding site" evidence="7">
    <location>
        <position position="187"/>
    </location>
    <ligand>
        <name>5-hydroxyisourate</name>
        <dbReference type="ChEBI" id="CHEBI:18072"/>
    </ligand>
</feature>
<feature type="binding site" evidence="7">
    <location>
        <position position="187"/>
    </location>
    <ligand>
        <name>urate</name>
        <dbReference type="ChEBI" id="CHEBI:17775"/>
    </ligand>
</feature>
<dbReference type="PRINTS" id="PR00093">
    <property type="entry name" value="URICASE"/>
</dbReference>
<evidence type="ECO:0000256" key="3">
    <source>
        <dbReference type="ARBA" id="ARBA00022631"/>
    </source>
</evidence>
<dbReference type="Gene3D" id="3.10.270.10">
    <property type="entry name" value="Urate Oxidase"/>
    <property type="match status" value="1"/>
</dbReference>
<evidence type="ECO:0000256" key="1">
    <source>
        <dbReference type="ARBA" id="ARBA00004831"/>
    </source>
</evidence>
<evidence type="ECO:0000313" key="9">
    <source>
        <dbReference type="EMBL" id="MQY29445.1"/>
    </source>
</evidence>
<dbReference type="InterPro" id="IPR002042">
    <property type="entry name" value="Uricase"/>
</dbReference>
<dbReference type="AlphaFoldDB" id="A0A7K0DUK7"/>
<dbReference type="Proteomes" id="UP000431401">
    <property type="component" value="Unassembled WGS sequence"/>
</dbReference>
<evidence type="ECO:0000313" key="10">
    <source>
        <dbReference type="Proteomes" id="UP000431401"/>
    </source>
</evidence>
<feature type="binding site" evidence="7">
    <location>
        <position position="256"/>
    </location>
    <ligand>
        <name>O2</name>
        <dbReference type="ChEBI" id="CHEBI:15379"/>
    </ligand>
</feature>
<gene>
    <name evidence="9" type="primary">uox</name>
    <name evidence="9" type="ORF">NRB56_50350</name>
</gene>
<feature type="active site" description="Charge relay system" evidence="6">
    <location>
        <position position="65"/>
    </location>
</feature>
<keyword evidence="10" id="KW-1185">Reference proteome</keyword>
<dbReference type="GO" id="GO:0006144">
    <property type="term" value="P:purine nucleobase metabolic process"/>
    <property type="evidence" value="ECO:0007669"/>
    <property type="project" value="UniProtKB-KW"/>
</dbReference>
<evidence type="ECO:0000256" key="2">
    <source>
        <dbReference type="ARBA" id="ARBA00009760"/>
    </source>
</evidence>
<feature type="binding site" evidence="7">
    <location>
        <position position="66"/>
    </location>
    <ligand>
        <name>urate</name>
        <dbReference type="ChEBI" id="CHEBI:17775"/>
    </ligand>
</feature>
<name>A0A7K0DUK7_9NOCA</name>
<sequence>MEDVTDSTGKIVLGADRYGKAENRVVRIYRDTPRHEIRDLNVSSCLRGDFAAAYTVGDQSSVLPTDSQKQTIYTYAKTHGDGSIEEYGLALARHFVDDIAPVQSARIEIEEYAWERVIAGGRPHEHTWTRRGPEVRIAAITVAGSGAERREWVIGGVRDLVILKSTGSEFAGFLTDEFTVLEPTRDRVMATSLVARWRFTTPPDDWDATHAGIRAALVERFALLHSKALQQTLFDMGRTVLEAYPCLAEIRLSAPNKHHFAYDLARFGVDSTDEVFHADDRPYGLIEATVRREDAPDAGIAWDTYTGAV</sequence>
<dbReference type="UniPathway" id="UPA00394">
    <property type="reaction ID" value="UER00650"/>
</dbReference>
<feature type="binding site" evidence="7">
    <location>
        <position position="170"/>
    </location>
    <ligand>
        <name>5-hydroxyisourate</name>
        <dbReference type="ChEBI" id="CHEBI:18072"/>
    </ligand>
</feature>
<feature type="active site" description="Charge relay system" evidence="6">
    <location>
        <position position="20"/>
    </location>
</feature>
<evidence type="ECO:0000256" key="8">
    <source>
        <dbReference type="RuleBase" id="RU004455"/>
    </source>
</evidence>
<feature type="binding site" evidence="7">
    <location>
        <position position="170"/>
    </location>
    <ligand>
        <name>urate</name>
        <dbReference type="ChEBI" id="CHEBI:17775"/>
    </ligand>
</feature>
<dbReference type="NCBIfam" id="TIGR03383">
    <property type="entry name" value="urate_oxi"/>
    <property type="match status" value="1"/>
</dbReference>
<dbReference type="SUPFAM" id="SSF55620">
    <property type="entry name" value="Tetrahydrobiopterin biosynthesis enzymes-like"/>
    <property type="match status" value="2"/>
</dbReference>
<reference evidence="9 10" key="1">
    <citation type="submission" date="2019-10" db="EMBL/GenBank/DDBJ databases">
        <title>Nocardia macrotermitis sp. nov. and Nocardia aurantia sp. nov., isolated from the gut of fungus growing-termite Macrotermes natalensis.</title>
        <authorList>
            <person name="Benndorf R."/>
            <person name="Schwitalla J."/>
            <person name="Martin K."/>
            <person name="De Beer W."/>
            <person name="Kaster A.-K."/>
            <person name="Vollmers J."/>
            <person name="Poulsen M."/>
            <person name="Beemelmanns C."/>
        </authorList>
    </citation>
    <scope>NUCLEOTIDE SEQUENCE [LARGE SCALE GENOMIC DNA]</scope>
    <source>
        <strain evidence="9 10">RB56</strain>
    </source>
</reference>
<dbReference type="Pfam" id="PF01014">
    <property type="entry name" value="Uricase"/>
    <property type="match status" value="2"/>
</dbReference>
<dbReference type="EC" id="1.7.3.3" evidence="5 8"/>
<dbReference type="PANTHER" id="PTHR42874:SF1">
    <property type="entry name" value="URICASE"/>
    <property type="match status" value="1"/>
</dbReference>
<feature type="active site" description="Charge relay system" evidence="6">
    <location>
        <position position="258"/>
    </location>
</feature>
<evidence type="ECO:0000256" key="7">
    <source>
        <dbReference type="PIRSR" id="PIRSR000241-2"/>
    </source>
</evidence>
<protein>
    <recommendedName>
        <fullName evidence="5 8">Uricase</fullName>
        <ecNumber evidence="5 8">1.7.3.3</ecNumber>
    </recommendedName>
    <alternativeName>
        <fullName evidence="5">Urate oxidase</fullName>
    </alternativeName>
</protein>